<keyword evidence="2" id="KW-1185">Reference proteome</keyword>
<proteinExistence type="predicted"/>
<name>A0ACC1K8D3_9FUNG</name>
<dbReference type="EMBL" id="JANBUJ010000007">
    <property type="protein sequence ID" value="KAJ2775595.1"/>
    <property type="molecule type" value="Genomic_DNA"/>
</dbReference>
<comment type="caution">
    <text evidence="1">The sequence shown here is derived from an EMBL/GenBank/DDBJ whole genome shotgun (WGS) entry which is preliminary data.</text>
</comment>
<reference evidence="1" key="1">
    <citation type="submission" date="2022-07" db="EMBL/GenBank/DDBJ databases">
        <title>Phylogenomic reconstructions and comparative analyses of Kickxellomycotina fungi.</title>
        <authorList>
            <person name="Reynolds N.K."/>
            <person name="Stajich J.E."/>
            <person name="Barry K."/>
            <person name="Grigoriev I.V."/>
            <person name="Crous P."/>
            <person name="Smith M.E."/>
        </authorList>
    </citation>
    <scope>NUCLEOTIDE SEQUENCE</scope>
    <source>
        <strain evidence="1">CBS 109366</strain>
    </source>
</reference>
<evidence type="ECO:0000313" key="1">
    <source>
        <dbReference type="EMBL" id="KAJ2775595.1"/>
    </source>
</evidence>
<sequence>MSKVVAIVGATGKQGTSVLKSLYAAGNYKLRALTRNPNGDTARSLAAQYPGVEWVAADLNDPPSLAKAFRGADVVFGVTNFFEPDIRDKVAAGDRDAEYRQGKAIVDAAIQAGVPAVVWSSLDSASELTGGRLTNVLHFDSKNRVEKYLLSRADQVEGFIVRVGFYMDNFANFSRLSPEDGTTVEFTLPINPETELPLVDTAEDVGPVVRHILAHPDEYRGVPTMVSGRYYTAQELTDAFTEVTGRPARMAGLPYDSLDMPEFAEMCDMIDTVGCFGGRTDFIEANKRIDHKFTTPVEYWRRTNWNGPNEG</sequence>
<accession>A0ACC1K8D3</accession>
<protein>
    <submittedName>
        <fullName evidence="1">Uncharacterized protein</fullName>
    </submittedName>
</protein>
<evidence type="ECO:0000313" key="2">
    <source>
        <dbReference type="Proteomes" id="UP001140234"/>
    </source>
</evidence>
<dbReference type="Proteomes" id="UP001140234">
    <property type="component" value="Unassembled WGS sequence"/>
</dbReference>
<organism evidence="1 2">
    <name type="scientific">Coemansia nantahalensis</name>
    <dbReference type="NCBI Taxonomy" id="2789366"/>
    <lineage>
        <taxon>Eukaryota</taxon>
        <taxon>Fungi</taxon>
        <taxon>Fungi incertae sedis</taxon>
        <taxon>Zoopagomycota</taxon>
        <taxon>Kickxellomycotina</taxon>
        <taxon>Kickxellomycetes</taxon>
        <taxon>Kickxellales</taxon>
        <taxon>Kickxellaceae</taxon>
        <taxon>Coemansia</taxon>
    </lineage>
</organism>
<gene>
    <name evidence="1" type="ORF">IWQ57_000318</name>
</gene>